<protein>
    <submittedName>
        <fullName evidence="1">Uncharacterized protein</fullName>
    </submittedName>
</protein>
<organism evidence="1 2">
    <name type="scientific">Salinicola corii</name>
    <dbReference type="NCBI Taxonomy" id="2606937"/>
    <lineage>
        <taxon>Bacteria</taxon>
        <taxon>Pseudomonadati</taxon>
        <taxon>Pseudomonadota</taxon>
        <taxon>Gammaproteobacteria</taxon>
        <taxon>Oceanospirillales</taxon>
        <taxon>Halomonadaceae</taxon>
        <taxon>Salinicola</taxon>
    </lineage>
</organism>
<accession>A0A640WFF0</accession>
<name>A0A640WFF0_9GAMM</name>
<proteinExistence type="predicted"/>
<reference evidence="1 2" key="1">
    <citation type="submission" date="2019-08" db="EMBL/GenBank/DDBJ databases">
        <title>Bioinformatics analysis of the strain L3 and L5.</title>
        <authorList>
            <person name="Li X."/>
        </authorList>
    </citation>
    <scope>NUCLEOTIDE SEQUENCE [LARGE SCALE GENOMIC DNA]</scope>
    <source>
        <strain evidence="1 2">L3</strain>
    </source>
</reference>
<sequence>MWELVILHGLSQVGCLRHEQVLSNGRCPDVDWKIPKKGGDFLSVVADITTISDSGLEDQNPFGLLSQEAYRLASKVGMNPGSFWCEVRGKTVGPSHKSKMRLMLPEKAFFSAFVKDEIEPWFYELKKKSELKSIFECTRGSLDLRIIYNPAWLNGGGSYTSYKVATSKISNPLFNALKGKVKQLSGAPDDTLRLVIACDGGCDILRNGAQAKSHYTYSSREIAEDFLRQHRSVDFVLLVTIAEFRRGFGSSTDYQMKYELICAPSASRSRRVTVSSIHLIEEALRDALRDLPQPLRQAYHSAALLKRPGVGNDLLGGYAMRGREVAISSRGLMRLLSGQISIEEFQRAHGWNEPNSPNNPFAIHASSGLMISKIDVIEDEDSDDDKISFTIDKFDAANTPFISSSSNKQTES</sequence>
<dbReference type="AlphaFoldDB" id="A0A640WFF0"/>
<dbReference type="EMBL" id="VTPX01000004">
    <property type="protein sequence ID" value="KAA0018885.1"/>
    <property type="molecule type" value="Genomic_DNA"/>
</dbReference>
<dbReference type="Proteomes" id="UP000466024">
    <property type="component" value="Unassembled WGS sequence"/>
</dbReference>
<comment type="caution">
    <text evidence="1">The sequence shown here is derived from an EMBL/GenBank/DDBJ whole genome shotgun (WGS) entry which is preliminary data.</text>
</comment>
<evidence type="ECO:0000313" key="1">
    <source>
        <dbReference type="EMBL" id="KAA0018885.1"/>
    </source>
</evidence>
<keyword evidence="2" id="KW-1185">Reference proteome</keyword>
<gene>
    <name evidence="1" type="ORF">F0A16_08820</name>
</gene>
<evidence type="ECO:0000313" key="2">
    <source>
        <dbReference type="Proteomes" id="UP000466024"/>
    </source>
</evidence>